<feature type="region of interest" description="Disordered" evidence="7">
    <location>
        <begin position="862"/>
        <end position="891"/>
    </location>
</feature>
<dbReference type="Proteomes" id="UP001497623">
    <property type="component" value="Unassembled WGS sequence"/>
</dbReference>
<evidence type="ECO:0000256" key="5">
    <source>
        <dbReference type="ARBA" id="ARBA00023242"/>
    </source>
</evidence>
<dbReference type="EMBL" id="CAXKWB010003193">
    <property type="protein sequence ID" value="CAL4068524.1"/>
    <property type="molecule type" value="Genomic_DNA"/>
</dbReference>
<evidence type="ECO:0000313" key="9">
    <source>
        <dbReference type="EMBL" id="CAL4068524.1"/>
    </source>
</evidence>
<keyword evidence="4 6" id="KW-0694">RNA-binding</keyword>
<evidence type="ECO:0000256" key="7">
    <source>
        <dbReference type="SAM" id="MobiDB-lite"/>
    </source>
</evidence>
<feature type="compositionally biased region" description="Basic and acidic residues" evidence="7">
    <location>
        <begin position="109"/>
        <end position="129"/>
    </location>
</feature>
<feature type="domain" description="RRM" evidence="8">
    <location>
        <begin position="771"/>
        <end position="850"/>
    </location>
</feature>
<feature type="domain" description="RRM" evidence="8">
    <location>
        <begin position="552"/>
        <end position="624"/>
    </location>
</feature>
<dbReference type="FunFam" id="3.30.70.330:FF:000277">
    <property type="entry name" value="RNA binding motif protein 19"/>
    <property type="match status" value="1"/>
</dbReference>
<feature type="non-terminal residue" evidence="9">
    <location>
        <position position="891"/>
    </location>
</feature>
<feature type="domain" description="RRM" evidence="8">
    <location>
        <begin position="2"/>
        <end position="78"/>
    </location>
</feature>
<gene>
    <name evidence="9" type="ORF">MNOR_LOCUS7326</name>
</gene>
<feature type="domain" description="RRM" evidence="8">
    <location>
        <begin position="367"/>
        <end position="445"/>
    </location>
</feature>
<proteinExistence type="inferred from homology"/>
<sequence>MSRIIVKNLPKQTTENDIKKHFSKKGNLTDIKLKYRDGEFRRFAFLGFENPQEAQESCQFFNGTYLKQSQITVEVCHDIGSDQIQTSWSKRNKEKKDKTVKDQNQNDASLKESQTKKEKIKSKKTESEEAASLKEKLLEKYKDEPSFAEFLEVGEKGLKEDTKKKKKKKKGKESDSEADEGIGKEQEKISEDIGSNSEDDDSEEEDKMANKKEVSDMDYLKSLMKPSADVPTTEAAKTDVKPVEIAKKKEKKWQELHTVVIRAHEMTKDKNSTRTFNKKNVKAFLKPLKLRSLRIPRQFRLVAYVGFKTEKEAKQALQKDKSFLEGVRVQVLKYEKPTGADSNKKGSSPWSVAEEKLKEAESVAESGKLFVRNLWYSVNEDLLRELFQQHGEISDVTLPICKVSRRPKGFATITFMFPEHAVAAMNALDGTSFKGRVLHILPAITKEEETKEGPGVNLNEHRTQKQDVARTCVFARNSLFVRNLLGRATRIDMMPNYQNINKNILNSEGKQSLAVNLALGEAQIVDETKRFLEDNSVSLEAFTTPGVQRSSTVMLVKNLPAKTTAQELSELFGRYGELGRVLLPPSGISGIVEYLDPGEAKQGFRGLAYSRFKYLPLYLEWAPVQTFKTAPPPSKPKTEDDNDVKANSQNVEPKTEEKTAEQDTEDKPAPEANTTVYVKNLNFSTEENKLSQHFERVGQVHSVLIAKRRGLSQGYGFVQYIRKASTDRALRELQDSLLDDHTLSIKLSEKTLTSKVASSRKIQEFGKQTSSKIMVKNIPFQATHKEVKQLFATFGELKSVRLPDKPGSNEHRGFGFVEFITKEDARRAFETLGLSTHLYGRRLVLEWAKEEESVDELRKKTAERFLASGPPKKRTKLESAITPGKDEDSDM</sequence>
<dbReference type="SMART" id="SM00360">
    <property type="entry name" value="RRM"/>
    <property type="match status" value="6"/>
</dbReference>
<feature type="domain" description="RRM" evidence="8">
    <location>
        <begin position="674"/>
        <end position="750"/>
    </location>
</feature>
<evidence type="ECO:0000256" key="4">
    <source>
        <dbReference type="ARBA" id="ARBA00022884"/>
    </source>
</evidence>
<keyword evidence="10" id="KW-1185">Reference proteome</keyword>
<feature type="compositionally biased region" description="Basic and acidic residues" evidence="7">
    <location>
        <begin position="181"/>
        <end position="191"/>
    </location>
</feature>
<feature type="compositionally biased region" description="Acidic residues" evidence="7">
    <location>
        <begin position="197"/>
        <end position="206"/>
    </location>
</feature>
<dbReference type="PROSITE" id="PS50102">
    <property type="entry name" value="RRM"/>
    <property type="match status" value="5"/>
</dbReference>
<dbReference type="InterPro" id="IPR051945">
    <property type="entry name" value="RRM_MRD1_RNA_proc_ribogen"/>
</dbReference>
<reference evidence="9 10" key="1">
    <citation type="submission" date="2024-05" db="EMBL/GenBank/DDBJ databases">
        <authorList>
            <person name="Wallberg A."/>
        </authorList>
    </citation>
    <scope>NUCLEOTIDE SEQUENCE [LARGE SCALE GENOMIC DNA]</scope>
</reference>
<dbReference type="AlphaFoldDB" id="A0AAV2Q1D9"/>
<keyword evidence="3" id="KW-0677">Repeat</keyword>
<feature type="region of interest" description="Disordered" evidence="7">
    <location>
        <begin position="87"/>
        <end position="129"/>
    </location>
</feature>
<feature type="region of interest" description="Disordered" evidence="7">
    <location>
        <begin position="158"/>
        <end position="217"/>
    </location>
</feature>
<dbReference type="Gene3D" id="3.30.70.330">
    <property type="match status" value="6"/>
</dbReference>
<dbReference type="SUPFAM" id="SSF54928">
    <property type="entry name" value="RNA-binding domain, RBD"/>
    <property type="match status" value="5"/>
</dbReference>
<evidence type="ECO:0000256" key="6">
    <source>
        <dbReference type="PROSITE-ProRule" id="PRU00176"/>
    </source>
</evidence>
<feature type="region of interest" description="Disordered" evidence="7">
    <location>
        <begin position="628"/>
        <end position="673"/>
    </location>
</feature>
<dbReference type="GO" id="GO:0005730">
    <property type="term" value="C:nucleolus"/>
    <property type="evidence" value="ECO:0007669"/>
    <property type="project" value="TreeGrafter"/>
</dbReference>
<evidence type="ECO:0000256" key="1">
    <source>
        <dbReference type="ARBA" id="ARBA00004123"/>
    </source>
</evidence>
<feature type="compositionally biased region" description="Basic and acidic residues" evidence="7">
    <location>
        <begin position="207"/>
        <end position="217"/>
    </location>
</feature>
<dbReference type="InterPro" id="IPR000504">
    <property type="entry name" value="RRM_dom"/>
</dbReference>
<dbReference type="GO" id="GO:0003729">
    <property type="term" value="F:mRNA binding"/>
    <property type="evidence" value="ECO:0007669"/>
    <property type="project" value="TreeGrafter"/>
</dbReference>
<protein>
    <recommendedName>
        <fullName evidence="8">RRM domain-containing protein</fullName>
    </recommendedName>
</protein>
<comment type="caution">
    <text evidence="9">The sequence shown here is derived from an EMBL/GenBank/DDBJ whole genome shotgun (WGS) entry which is preliminary data.</text>
</comment>
<dbReference type="InterPro" id="IPR012677">
    <property type="entry name" value="Nucleotide-bd_a/b_plait_sf"/>
</dbReference>
<evidence type="ECO:0000313" key="10">
    <source>
        <dbReference type="Proteomes" id="UP001497623"/>
    </source>
</evidence>
<feature type="compositionally biased region" description="Basic and acidic residues" evidence="7">
    <location>
        <begin position="653"/>
        <end position="669"/>
    </location>
</feature>
<evidence type="ECO:0000256" key="2">
    <source>
        <dbReference type="ARBA" id="ARBA00008033"/>
    </source>
</evidence>
<accession>A0AAV2Q1D9</accession>
<dbReference type="Pfam" id="PF00076">
    <property type="entry name" value="RRM_1"/>
    <property type="match status" value="5"/>
</dbReference>
<organism evidence="9 10">
    <name type="scientific">Meganyctiphanes norvegica</name>
    <name type="common">Northern krill</name>
    <name type="synonym">Thysanopoda norvegica</name>
    <dbReference type="NCBI Taxonomy" id="48144"/>
    <lineage>
        <taxon>Eukaryota</taxon>
        <taxon>Metazoa</taxon>
        <taxon>Ecdysozoa</taxon>
        <taxon>Arthropoda</taxon>
        <taxon>Crustacea</taxon>
        <taxon>Multicrustacea</taxon>
        <taxon>Malacostraca</taxon>
        <taxon>Eumalacostraca</taxon>
        <taxon>Eucarida</taxon>
        <taxon>Euphausiacea</taxon>
        <taxon>Euphausiidae</taxon>
        <taxon>Meganyctiphanes</taxon>
    </lineage>
</organism>
<dbReference type="PANTHER" id="PTHR48039:SF5">
    <property type="entry name" value="RNA-BINDING PROTEIN 28"/>
    <property type="match status" value="1"/>
</dbReference>
<name>A0AAV2Q1D9_MEGNR</name>
<dbReference type="InterPro" id="IPR035979">
    <property type="entry name" value="RBD_domain_sf"/>
</dbReference>
<comment type="subcellular location">
    <subcellularLocation>
        <location evidence="1">Nucleus</location>
    </subcellularLocation>
</comment>
<comment type="similarity">
    <text evidence="2">Belongs to the RRM MRD1 family.</text>
</comment>
<dbReference type="PANTHER" id="PTHR48039">
    <property type="entry name" value="RNA-BINDING MOTIF PROTEIN 14B"/>
    <property type="match status" value="1"/>
</dbReference>
<evidence type="ECO:0000259" key="8">
    <source>
        <dbReference type="PROSITE" id="PS50102"/>
    </source>
</evidence>
<keyword evidence="5" id="KW-0539">Nucleus</keyword>
<evidence type="ECO:0000256" key="3">
    <source>
        <dbReference type="ARBA" id="ARBA00022737"/>
    </source>
</evidence>